<dbReference type="Gene3D" id="3.30.2350.10">
    <property type="entry name" value="Pseudouridine synthase"/>
    <property type="match status" value="1"/>
</dbReference>
<gene>
    <name evidence="6" type="primary">rluC</name>
    <name evidence="6" type="ORF">SAMEA44547418_01724</name>
</gene>
<keyword evidence="7" id="KW-1185">Reference proteome</keyword>
<evidence type="ECO:0000256" key="1">
    <source>
        <dbReference type="ARBA" id="ARBA00000073"/>
    </source>
</evidence>
<dbReference type="EMBL" id="LT906470">
    <property type="protein sequence ID" value="SNV74527.1"/>
    <property type="molecule type" value="Genomic_DNA"/>
</dbReference>
<dbReference type="CDD" id="cd02869">
    <property type="entry name" value="PseudoU_synth_RluA_like"/>
    <property type="match status" value="1"/>
</dbReference>
<evidence type="ECO:0000256" key="4">
    <source>
        <dbReference type="ARBA" id="ARBA00033164"/>
    </source>
</evidence>
<sequence length="378" mass="42224">MARKTHRPDDMLWTVSAEDIRIASYDDSDYLHHATIDANGDDTNAENRLNKPNALNTLNSGVAVNNKSDVMDTVALGRLLDTRYPRKSMVKLFDEKLIHINEYKAMPHDEVSAGDEIRIAMAKEKLDYEPVPMDLVILYEDDDLLVVDKPAGMTVNSKGQVSLANGVAHYFKEHGIKRKVRFLNRLDRDTTGCIIIAKSGLAQSLYQQQMDSDVFEKWYVATVEGLIADDSGSLEFPMEKASDGIHYEVSPNGKNTRTDFIVLHRCAARAVDNSVNNRKKSVDRVDENVDIAHRDVDKSGLIVDNVVDNCLPDAYTDVSVRLYTGKTHQIRVAFSHIGHPLVGDTLYGAMATGTAFKLRAEKIVFTHMRTGERITVTA</sequence>
<dbReference type="GO" id="GO:0003723">
    <property type="term" value="F:RNA binding"/>
    <property type="evidence" value="ECO:0007669"/>
    <property type="project" value="InterPro"/>
</dbReference>
<dbReference type="InterPro" id="IPR006224">
    <property type="entry name" value="PsdUridine_synth_RluA-like_CS"/>
</dbReference>
<dbReference type="PROSITE" id="PS01129">
    <property type="entry name" value="PSI_RLU"/>
    <property type="match status" value="1"/>
</dbReference>
<comment type="catalytic activity">
    <reaction evidence="1">
        <text>a uridine in RNA = a pseudouridine in RNA</text>
        <dbReference type="Rhea" id="RHEA:48348"/>
        <dbReference type="Rhea" id="RHEA-COMP:12068"/>
        <dbReference type="Rhea" id="RHEA-COMP:12069"/>
        <dbReference type="ChEBI" id="CHEBI:65314"/>
        <dbReference type="ChEBI" id="CHEBI:65315"/>
    </reaction>
</comment>
<feature type="domain" description="Pseudouridine synthase RsuA/RluA-like" evidence="5">
    <location>
        <begin position="143"/>
        <end position="336"/>
    </location>
</feature>
<dbReference type="SUPFAM" id="SSF55120">
    <property type="entry name" value="Pseudouridine synthase"/>
    <property type="match status" value="1"/>
</dbReference>
<dbReference type="KEGG" id="vrm:44547418_01724"/>
<organism evidence="6 7">
    <name type="scientific">Veillonella rodentium</name>
    <dbReference type="NCBI Taxonomy" id="248315"/>
    <lineage>
        <taxon>Bacteria</taxon>
        <taxon>Bacillati</taxon>
        <taxon>Bacillota</taxon>
        <taxon>Negativicutes</taxon>
        <taxon>Veillonellales</taxon>
        <taxon>Veillonellaceae</taxon>
        <taxon>Veillonella</taxon>
    </lineage>
</organism>
<dbReference type="RefSeq" id="WP_095066522.1">
    <property type="nucleotide sequence ID" value="NZ_LT906470.1"/>
</dbReference>
<evidence type="ECO:0000313" key="6">
    <source>
        <dbReference type="EMBL" id="SNV74527.1"/>
    </source>
</evidence>
<evidence type="ECO:0000256" key="3">
    <source>
        <dbReference type="ARBA" id="ARBA00031870"/>
    </source>
</evidence>
<protein>
    <recommendedName>
        <fullName evidence="3">RNA pseudouridylate synthase</fullName>
    </recommendedName>
    <alternativeName>
        <fullName evidence="4">RNA-uridine isomerase</fullName>
    </alternativeName>
</protein>
<dbReference type="GO" id="GO:0140098">
    <property type="term" value="F:catalytic activity, acting on RNA"/>
    <property type="evidence" value="ECO:0007669"/>
    <property type="project" value="UniProtKB-ARBA"/>
</dbReference>
<dbReference type="AlphaFoldDB" id="A0A239ZU53"/>
<keyword evidence="6" id="KW-0413">Isomerase</keyword>
<dbReference type="InterPro" id="IPR020103">
    <property type="entry name" value="PsdUridine_synth_cat_dom_sf"/>
</dbReference>
<evidence type="ECO:0000259" key="5">
    <source>
        <dbReference type="Pfam" id="PF00849"/>
    </source>
</evidence>
<dbReference type="GO" id="GO:0009982">
    <property type="term" value="F:pseudouridine synthase activity"/>
    <property type="evidence" value="ECO:0007669"/>
    <property type="project" value="InterPro"/>
</dbReference>
<name>A0A239ZU53_9FIRM</name>
<dbReference type="Proteomes" id="UP000214973">
    <property type="component" value="Chromosome 1"/>
</dbReference>
<dbReference type="PANTHER" id="PTHR21600">
    <property type="entry name" value="MITOCHONDRIAL RNA PSEUDOURIDINE SYNTHASE"/>
    <property type="match status" value="1"/>
</dbReference>
<proteinExistence type="inferred from homology"/>
<comment type="similarity">
    <text evidence="2">Belongs to the pseudouridine synthase RluA family.</text>
</comment>
<dbReference type="PANTHER" id="PTHR21600:SF87">
    <property type="entry name" value="RNA PSEUDOURIDYLATE SYNTHASE DOMAIN-CONTAINING PROTEIN 1"/>
    <property type="match status" value="1"/>
</dbReference>
<evidence type="ECO:0000256" key="2">
    <source>
        <dbReference type="ARBA" id="ARBA00010876"/>
    </source>
</evidence>
<dbReference type="Pfam" id="PF00849">
    <property type="entry name" value="PseudoU_synth_2"/>
    <property type="match status" value="1"/>
</dbReference>
<evidence type="ECO:0000313" key="7">
    <source>
        <dbReference type="Proteomes" id="UP000214973"/>
    </source>
</evidence>
<dbReference type="InterPro" id="IPR006145">
    <property type="entry name" value="PsdUridine_synth_RsuA/RluA"/>
</dbReference>
<accession>A0A239ZU53</accession>
<reference evidence="6 7" key="1">
    <citation type="submission" date="2017-06" db="EMBL/GenBank/DDBJ databases">
        <authorList>
            <consortium name="Pathogen Informatics"/>
        </authorList>
    </citation>
    <scope>NUCLEOTIDE SEQUENCE [LARGE SCALE GENOMIC DNA]</scope>
    <source>
        <strain evidence="6 7">NCTC12018</strain>
    </source>
</reference>
<dbReference type="InterPro" id="IPR050188">
    <property type="entry name" value="RluA_PseudoU_synthase"/>
</dbReference>
<dbReference type="GO" id="GO:0000455">
    <property type="term" value="P:enzyme-directed rRNA pseudouridine synthesis"/>
    <property type="evidence" value="ECO:0007669"/>
    <property type="project" value="TreeGrafter"/>
</dbReference>